<dbReference type="AlphaFoldDB" id="A0A1G1WJL1"/>
<feature type="region of interest" description="Disordered" evidence="10">
    <location>
        <begin position="503"/>
        <end position="532"/>
    </location>
</feature>
<sequence length="532" mass="59488">MVLYRKYRPQTLSSVIGQDHIKEPLLASLKTGKISHAYLFTGPRGTGKTSVARILAKAINCQANKNLGEPCNTCVSCRAITDGSYLDLLEIDAASNRGIDEIRDLREKIKLSPALGKYKVYIIDEAHMLTTEAFNALLKTLEEPPEHAVFVLATTEPQKIPATIASRTTRFDFKVPNVEQIKEKLALINREEKWKLSDASLEEIAKMAGGAFRDAEVLLEKIASFDTAADPAKTREVLGKRETKTTILFLKLIREGKTKEPLLWLDNYVRGGGSVRILAESVLDALRKILIVKAGAEGILDSLTPEELDSLKSIETQLTKTKTLELIDLFNKAIVGLRDATIPQLPIEIAIIEATINSGTNSLQETPMGIKNTQEAKNTFVYKEITDGNKSEKPVGPLMKKKSEKENTLLSKKGEGNQTKTLKVLGENWNNILKEVKKINSSLEMFLRDAKPVDLDEDLLTIEFNFRFHKEKVDERKYREVVEDVLKKFVGVPLRIKGFVAPKPQEPKKQIPQEVREKNDDIDPVSVFGTLD</sequence>
<gene>
    <name evidence="9" type="primary">dnaX</name>
    <name evidence="12" type="ORF">A2Z42_02140</name>
</gene>
<evidence type="ECO:0000256" key="2">
    <source>
        <dbReference type="ARBA" id="ARBA00022705"/>
    </source>
</evidence>
<dbReference type="NCBIfam" id="TIGR02397">
    <property type="entry name" value="dnaX_nterm"/>
    <property type="match status" value="1"/>
</dbReference>
<proteinExistence type="inferred from homology"/>
<comment type="caution">
    <text evidence="12">The sequence shown here is derived from an EMBL/GenBank/DDBJ whole genome shotgun (WGS) entry which is preliminary data.</text>
</comment>
<evidence type="ECO:0000259" key="11">
    <source>
        <dbReference type="SMART" id="SM00382"/>
    </source>
</evidence>
<keyword evidence="9" id="KW-0548">Nucleotidyltransferase</keyword>
<dbReference type="InterPro" id="IPR003593">
    <property type="entry name" value="AAA+_ATPase"/>
</dbReference>
<dbReference type="Gene3D" id="3.30.300.180">
    <property type="match status" value="1"/>
</dbReference>
<dbReference type="InterPro" id="IPR012763">
    <property type="entry name" value="DNA_pol_III_sug/sutau_N"/>
</dbReference>
<dbReference type="Proteomes" id="UP000176645">
    <property type="component" value="Unassembled WGS sequence"/>
</dbReference>
<keyword evidence="7 9" id="KW-0239">DNA-directed DNA polymerase</keyword>
<comment type="catalytic activity">
    <reaction evidence="8 9">
        <text>DNA(n) + a 2'-deoxyribonucleoside 5'-triphosphate = DNA(n+1) + diphosphate</text>
        <dbReference type="Rhea" id="RHEA:22508"/>
        <dbReference type="Rhea" id="RHEA-COMP:17339"/>
        <dbReference type="Rhea" id="RHEA-COMP:17340"/>
        <dbReference type="ChEBI" id="CHEBI:33019"/>
        <dbReference type="ChEBI" id="CHEBI:61560"/>
        <dbReference type="ChEBI" id="CHEBI:173112"/>
        <dbReference type="EC" id="2.7.7.7"/>
    </reaction>
</comment>
<comment type="subunit">
    <text evidence="9">DNA polymerase III contains a core (composed of alpha, epsilon and theta chains) that associates with a tau subunit. This core dimerizes to form the POLIII' complex. PolIII' associates with the gamma complex (composed of gamma, delta, delta', psi and chi chains) and with the beta chain to form the complete DNA polymerase III complex.</text>
</comment>
<evidence type="ECO:0000256" key="4">
    <source>
        <dbReference type="ARBA" id="ARBA00022741"/>
    </source>
</evidence>
<keyword evidence="2 9" id="KW-0235">DNA replication</keyword>
<evidence type="ECO:0000256" key="6">
    <source>
        <dbReference type="ARBA" id="ARBA00022840"/>
    </source>
</evidence>
<dbReference type="GO" id="GO:0046872">
    <property type="term" value="F:metal ion binding"/>
    <property type="evidence" value="ECO:0007669"/>
    <property type="project" value="UniProtKB-KW"/>
</dbReference>
<dbReference type="CDD" id="cd00009">
    <property type="entry name" value="AAA"/>
    <property type="match status" value="1"/>
</dbReference>
<evidence type="ECO:0000256" key="1">
    <source>
        <dbReference type="ARBA" id="ARBA00006360"/>
    </source>
</evidence>
<dbReference type="GO" id="GO:0009360">
    <property type="term" value="C:DNA polymerase III complex"/>
    <property type="evidence" value="ECO:0007669"/>
    <property type="project" value="InterPro"/>
</dbReference>
<dbReference type="InterPro" id="IPR001270">
    <property type="entry name" value="ClpA/B"/>
</dbReference>
<evidence type="ECO:0000256" key="5">
    <source>
        <dbReference type="ARBA" id="ARBA00022833"/>
    </source>
</evidence>
<dbReference type="PANTHER" id="PTHR11669:SF0">
    <property type="entry name" value="PROTEIN STICHEL-LIKE 2"/>
    <property type="match status" value="1"/>
</dbReference>
<dbReference type="PANTHER" id="PTHR11669">
    <property type="entry name" value="REPLICATION FACTOR C / DNA POLYMERASE III GAMMA-TAU SUBUNIT"/>
    <property type="match status" value="1"/>
</dbReference>
<evidence type="ECO:0000256" key="8">
    <source>
        <dbReference type="ARBA" id="ARBA00049244"/>
    </source>
</evidence>
<dbReference type="Gene3D" id="1.10.8.60">
    <property type="match status" value="1"/>
</dbReference>
<feature type="domain" description="AAA+ ATPase" evidence="11">
    <location>
        <begin position="34"/>
        <end position="182"/>
    </location>
</feature>
<dbReference type="Pfam" id="PF13177">
    <property type="entry name" value="DNA_pol3_delta2"/>
    <property type="match status" value="1"/>
</dbReference>
<organism evidence="12 13">
    <name type="scientific">Candidatus Woykebacteria bacterium RBG_19FT_COMBO_43_10</name>
    <dbReference type="NCBI Taxonomy" id="1802598"/>
    <lineage>
        <taxon>Bacteria</taxon>
        <taxon>Candidatus Woykeibacteriota</taxon>
    </lineage>
</organism>
<dbReference type="FunFam" id="3.40.50.300:FF:000014">
    <property type="entry name" value="DNA polymerase III subunit gamma/tau"/>
    <property type="match status" value="1"/>
</dbReference>
<dbReference type="InterPro" id="IPR050238">
    <property type="entry name" value="DNA_Rep/Repair_Clamp_Loader"/>
</dbReference>
<dbReference type="InterPro" id="IPR027417">
    <property type="entry name" value="P-loop_NTPase"/>
</dbReference>
<dbReference type="GO" id="GO:0006261">
    <property type="term" value="P:DNA-templated DNA replication"/>
    <property type="evidence" value="ECO:0007669"/>
    <property type="project" value="TreeGrafter"/>
</dbReference>
<dbReference type="EC" id="2.7.7.7" evidence="9"/>
<dbReference type="GO" id="GO:0003887">
    <property type="term" value="F:DNA-directed DNA polymerase activity"/>
    <property type="evidence" value="ECO:0007669"/>
    <property type="project" value="UniProtKB-KW"/>
</dbReference>
<comment type="function">
    <text evidence="9">DNA polymerase III is a complex, multichain enzyme responsible for most of the replicative synthesis in bacteria. This DNA polymerase also exhibits 3' to 5' exonuclease activity.</text>
</comment>
<name>A0A1G1WJL1_9BACT</name>
<evidence type="ECO:0000256" key="7">
    <source>
        <dbReference type="ARBA" id="ARBA00022932"/>
    </source>
</evidence>
<dbReference type="InterPro" id="IPR038454">
    <property type="entry name" value="DnaA_N_sf"/>
</dbReference>
<reference evidence="12 13" key="1">
    <citation type="journal article" date="2016" name="Nat. Commun.">
        <title>Thousands of microbial genomes shed light on interconnected biogeochemical processes in an aquifer system.</title>
        <authorList>
            <person name="Anantharaman K."/>
            <person name="Brown C.T."/>
            <person name="Hug L.A."/>
            <person name="Sharon I."/>
            <person name="Castelle C.J."/>
            <person name="Probst A.J."/>
            <person name="Thomas B.C."/>
            <person name="Singh A."/>
            <person name="Wilkins M.J."/>
            <person name="Karaoz U."/>
            <person name="Brodie E.L."/>
            <person name="Williams K.H."/>
            <person name="Hubbard S.S."/>
            <person name="Banfield J.F."/>
        </authorList>
    </citation>
    <scope>NUCLEOTIDE SEQUENCE [LARGE SCALE GENOMIC DNA]</scope>
</reference>
<evidence type="ECO:0000256" key="10">
    <source>
        <dbReference type="SAM" id="MobiDB-lite"/>
    </source>
</evidence>
<comment type="similarity">
    <text evidence="1 9">Belongs to the DnaX/STICHEL family.</text>
</comment>
<dbReference type="InterPro" id="IPR022754">
    <property type="entry name" value="DNA_pol_III_gamma-3"/>
</dbReference>
<dbReference type="EMBL" id="MHCU01000019">
    <property type="protein sequence ID" value="OGY27864.1"/>
    <property type="molecule type" value="Genomic_DNA"/>
</dbReference>
<evidence type="ECO:0000313" key="12">
    <source>
        <dbReference type="EMBL" id="OGY27864.1"/>
    </source>
</evidence>
<dbReference type="Pfam" id="PF20964">
    <property type="entry name" value="DnaX_C"/>
    <property type="match status" value="1"/>
</dbReference>
<dbReference type="SUPFAM" id="SSF52540">
    <property type="entry name" value="P-loop containing nucleoside triphosphate hydrolases"/>
    <property type="match status" value="1"/>
</dbReference>
<dbReference type="Pfam" id="PF12169">
    <property type="entry name" value="DNA_pol3_gamma3"/>
    <property type="match status" value="1"/>
</dbReference>
<evidence type="ECO:0000256" key="3">
    <source>
        <dbReference type="ARBA" id="ARBA00022723"/>
    </source>
</evidence>
<dbReference type="InterPro" id="IPR048448">
    <property type="entry name" value="DnaX-like_C"/>
</dbReference>
<dbReference type="PRINTS" id="PR00300">
    <property type="entry name" value="CLPPROTEASEA"/>
</dbReference>
<dbReference type="SMART" id="SM00382">
    <property type="entry name" value="AAA"/>
    <property type="match status" value="1"/>
</dbReference>
<evidence type="ECO:0000256" key="9">
    <source>
        <dbReference type="RuleBase" id="RU364063"/>
    </source>
</evidence>
<feature type="compositionally biased region" description="Basic and acidic residues" evidence="10">
    <location>
        <begin position="505"/>
        <end position="521"/>
    </location>
</feature>
<keyword evidence="3" id="KW-0479">Metal-binding</keyword>
<keyword evidence="5" id="KW-0862">Zinc</keyword>
<evidence type="ECO:0000313" key="13">
    <source>
        <dbReference type="Proteomes" id="UP000176645"/>
    </source>
</evidence>
<keyword evidence="4 9" id="KW-0547">Nucleotide-binding</keyword>
<dbReference type="NCBIfam" id="NF004046">
    <property type="entry name" value="PRK05563.1"/>
    <property type="match status" value="1"/>
</dbReference>
<dbReference type="Gene3D" id="3.40.50.300">
    <property type="entry name" value="P-loop containing nucleotide triphosphate hydrolases"/>
    <property type="match status" value="1"/>
</dbReference>
<dbReference type="GO" id="GO:0005524">
    <property type="term" value="F:ATP binding"/>
    <property type="evidence" value="ECO:0007669"/>
    <property type="project" value="UniProtKB-KW"/>
</dbReference>
<accession>A0A1G1WJL1</accession>
<keyword evidence="6 9" id="KW-0067">ATP-binding</keyword>
<keyword evidence="9" id="KW-0808">Transferase</keyword>
<protein>
    <recommendedName>
        <fullName evidence="9">DNA polymerase III subunit gamma/tau</fullName>
        <ecNumber evidence="9">2.7.7.7</ecNumber>
    </recommendedName>
</protein>